<keyword evidence="2" id="KW-1185">Reference proteome</keyword>
<organism evidence="1 2">
    <name type="scientific">Ceratopteris richardii</name>
    <name type="common">Triangle waterfern</name>
    <dbReference type="NCBI Taxonomy" id="49495"/>
    <lineage>
        <taxon>Eukaryota</taxon>
        <taxon>Viridiplantae</taxon>
        <taxon>Streptophyta</taxon>
        <taxon>Embryophyta</taxon>
        <taxon>Tracheophyta</taxon>
        <taxon>Polypodiopsida</taxon>
        <taxon>Polypodiidae</taxon>
        <taxon>Polypodiales</taxon>
        <taxon>Pteridineae</taxon>
        <taxon>Pteridaceae</taxon>
        <taxon>Parkerioideae</taxon>
        <taxon>Ceratopteris</taxon>
    </lineage>
</organism>
<accession>A0A8T2SXV6</accession>
<sequence length="367" mass="41478">MFTINGSSFPYFRSRQMTVKPVSHNYHHRYLSTVVKASISASPPQEQIAHDSLAGDHWEAFKKHVSGEWDGYGAEFTNSGEPRELPSAVVPEAFREWDVQLYDWQTQCPTIAEENLYYRLIRLLPTVGCEADAATQYSTDERCTGNAESGVEFLSYHDNGSYVAVWPGKRVLREDFGSQSSAKNYAWVGDEQESFEIEHCFVHEKQCKFRVRVLQQIHLKSIESDSNKLPVLKNITVQREKWESEFRNGESLGSCSTSGSAFATSQSLHIPELTGLWHCETFSTSSEPTGVQPLSYMGTEEEEREIPINILPLPKGLWSEINVLDDGRFTLAAGWLVNRDSAITSIVQFSSSGKTKIACMKFKNRIH</sequence>
<dbReference type="AlphaFoldDB" id="A0A8T2SXV6"/>
<name>A0A8T2SXV6_CERRI</name>
<evidence type="ECO:0000313" key="2">
    <source>
        <dbReference type="Proteomes" id="UP000825935"/>
    </source>
</evidence>
<dbReference type="Proteomes" id="UP000825935">
    <property type="component" value="Chromosome 17"/>
</dbReference>
<protein>
    <submittedName>
        <fullName evidence="1">Uncharacterized protein</fullName>
    </submittedName>
</protein>
<dbReference type="EMBL" id="CM035422">
    <property type="protein sequence ID" value="KAH7373959.1"/>
    <property type="molecule type" value="Genomic_DNA"/>
</dbReference>
<comment type="caution">
    <text evidence="1">The sequence shown here is derived from an EMBL/GenBank/DDBJ whole genome shotgun (WGS) entry which is preliminary data.</text>
</comment>
<gene>
    <name evidence="1" type="ORF">KP509_17G081100</name>
</gene>
<dbReference type="OMA" id="GETCIEV"/>
<evidence type="ECO:0000313" key="1">
    <source>
        <dbReference type="EMBL" id="KAH7373959.1"/>
    </source>
</evidence>
<reference evidence="1" key="1">
    <citation type="submission" date="2021-08" db="EMBL/GenBank/DDBJ databases">
        <title>WGS assembly of Ceratopteris richardii.</title>
        <authorList>
            <person name="Marchant D.B."/>
            <person name="Chen G."/>
            <person name="Jenkins J."/>
            <person name="Shu S."/>
            <person name="Leebens-Mack J."/>
            <person name="Grimwood J."/>
            <person name="Schmutz J."/>
            <person name="Soltis P."/>
            <person name="Soltis D."/>
            <person name="Chen Z.-H."/>
        </authorList>
    </citation>
    <scope>NUCLEOTIDE SEQUENCE</scope>
    <source>
        <strain evidence="1">Whitten #5841</strain>
        <tissue evidence="1">Leaf</tissue>
    </source>
</reference>
<proteinExistence type="predicted"/>
<dbReference type="OrthoDB" id="1883156at2759"/>